<evidence type="ECO:0000259" key="8">
    <source>
        <dbReference type="SMART" id="SM00829"/>
    </source>
</evidence>
<dbReference type="Pfam" id="PF08240">
    <property type="entry name" value="ADH_N"/>
    <property type="match status" value="1"/>
</dbReference>
<dbReference type="CDD" id="cd05283">
    <property type="entry name" value="CAD1"/>
    <property type="match status" value="1"/>
</dbReference>
<reference evidence="9 10" key="1">
    <citation type="submission" date="2020-07" db="EMBL/GenBank/DDBJ databases">
        <title>Sequencing the genomes of 1000 actinobacteria strains.</title>
        <authorList>
            <person name="Klenk H.-P."/>
        </authorList>
    </citation>
    <scope>NUCLEOTIDE SEQUENCE [LARGE SCALE GENOMIC DNA]</scope>
    <source>
        <strain evidence="9 10">DSM 21350</strain>
    </source>
</reference>
<accession>A0A7Y9E4I7</accession>
<evidence type="ECO:0000256" key="5">
    <source>
        <dbReference type="ARBA" id="ARBA00024074"/>
    </source>
</evidence>
<gene>
    <name evidence="9" type="ORF">BJZ21_001194</name>
</gene>
<evidence type="ECO:0000256" key="6">
    <source>
        <dbReference type="ARBA" id="ARBA00048262"/>
    </source>
</evidence>
<organism evidence="9 10">
    <name type="scientific">Nocardioides panaciterrulae</name>
    <dbReference type="NCBI Taxonomy" id="661492"/>
    <lineage>
        <taxon>Bacteria</taxon>
        <taxon>Bacillati</taxon>
        <taxon>Actinomycetota</taxon>
        <taxon>Actinomycetes</taxon>
        <taxon>Propionibacteriales</taxon>
        <taxon>Nocardioidaceae</taxon>
        <taxon>Nocardioides</taxon>
    </lineage>
</organism>
<comment type="caution">
    <text evidence="9">The sequence shown here is derived from an EMBL/GenBank/DDBJ whole genome shotgun (WGS) entry which is preliminary data.</text>
</comment>
<comment type="catalytic activity">
    <reaction evidence="6">
        <text>a primary alcohol + NADP(+) = an aldehyde + NADPH + H(+)</text>
        <dbReference type="Rhea" id="RHEA:15937"/>
        <dbReference type="ChEBI" id="CHEBI:15378"/>
        <dbReference type="ChEBI" id="CHEBI:15734"/>
        <dbReference type="ChEBI" id="CHEBI:17478"/>
        <dbReference type="ChEBI" id="CHEBI:57783"/>
        <dbReference type="ChEBI" id="CHEBI:58349"/>
        <dbReference type="EC" id="1.1.1.2"/>
    </reaction>
</comment>
<dbReference type="InterPro" id="IPR020843">
    <property type="entry name" value="ER"/>
</dbReference>
<dbReference type="InterPro" id="IPR002328">
    <property type="entry name" value="ADH_Zn_CS"/>
</dbReference>
<dbReference type="AlphaFoldDB" id="A0A7Y9E4I7"/>
<dbReference type="RefSeq" id="WP_281380829.1">
    <property type="nucleotide sequence ID" value="NZ_JACCBG010000001.1"/>
</dbReference>
<dbReference type="InterPro" id="IPR047109">
    <property type="entry name" value="CAD-like"/>
</dbReference>
<dbReference type="Gene3D" id="3.90.180.10">
    <property type="entry name" value="Medium-chain alcohol dehydrogenases, catalytic domain"/>
    <property type="match status" value="1"/>
</dbReference>
<evidence type="ECO:0000256" key="1">
    <source>
        <dbReference type="ARBA" id="ARBA00001947"/>
    </source>
</evidence>
<keyword evidence="2 7" id="KW-0479">Metal-binding</keyword>
<dbReference type="SUPFAM" id="SSF51735">
    <property type="entry name" value="NAD(P)-binding Rossmann-fold domains"/>
    <property type="match status" value="1"/>
</dbReference>
<dbReference type="EMBL" id="JACCBG010000001">
    <property type="protein sequence ID" value="NYD41111.1"/>
    <property type="molecule type" value="Genomic_DNA"/>
</dbReference>
<comment type="cofactor">
    <cofactor evidence="1 7">
        <name>Zn(2+)</name>
        <dbReference type="ChEBI" id="CHEBI:29105"/>
    </cofactor>
</comment>
<name>A0A7Y9E4I7_9ACTN</name>
<dbReference type="FunFam" id="3.40.50.720:FF:000022">
    <property type="entry name" value="Cinnamyl alcohol dehydrogenase"/>
    <property type="match status" value="1"/>
</dbReference>
<evidence type="ECO:0000256" key="2">
    <source>
        <dbReference type="ARBA" id="ARBA00022723"/>
    </source>
</evidence>
<feature type="domain" description="Enoyl reductase (ER)" evidence="8">
    <location>
        <begin position="16"/>
        <end position="344"/>
    </location>
</feature>
<keyword evidence="3 7" id="KW-0862">Zinc</keyword>
<comment type="similarity">
    <text evidence="7">Belongs to the zinc-containing alcohol dehydrogenase family.</text>
</comment>
<dbReference type="Proteomes" id="UP000535511">
    <property type="component" value="Unassembled WGS sequence"/>
</dbReference>
<keyword evidence="4 9" id="KW-0560">Oxidoreductase</keyword>
<evidence type="ECO:0000313" key="10">
    <source>
        <dbReference type="Proteomes" id="UP000535511"/>
    </source>
</evidence>
<dbReference type="PANTHER" id="PTHR42683">
    <property type="entry name" value="ALDEHYDE REDUCTASE"/>
    <property type="match status" value="1"/>
</dbReference>
<evidence type="ECO:0000256" key="3">
    <source>
        <dbReference type="ARBA" id="ARBA00022833"/>
    </source>
</evidence>
<dbReference type="InterPro" id="IPR013154">
    <property type="entry name" value="ADH-like_N"/>
</dbReference>
<dbReference type="InterPro" id="IPR036291">
    <property type="entry name" value="NAD(P)-bd_dom_sf"/>
</dbReference>
<dbReference type="EC" id="1.1.1.2" evidence="5"/>
<evidence type="ECO:0000256" key="4">
    <source>
        <dbReference type="ARBA" id="ARBA00023002"/>
    </source>
</evidence>
<dbReference type="Gene3D" id="3.40.50.720">
    <property type="entry name" value="NAD(P)-binding Rossmann-like Domain"/>
    <property type="match status" value="1"/>
</dbReference>
<sequence>MPVPMPVHAYAAPAAGEPLVPTVIERREVGANDVLIEVKYAGICHSDIHTVRGDWGPQSYPLVPGHEIVGLVAEVGSGVTGHQVGDRVGVGCMVNSCGQCTNCRNGDQQYCAEGMVGTYGAVDRDGTITQGGYSTHVVVDADYVLSVPEGVDLAAAAPLLCAGITTYSPLRRWGAGPGKRVAIVGLGGLGHMAVKIAHALGAEVTVLSQSLKKQEDGLRLGADHYFATSDPATFEQLAGSFDLVLNTVSASIDVDAYLGLLAVDGTMVNVGAPGEPLSLNVFSLIGARRSYAGSMIGGIPETQEMLDFCAEHHLGAEIELIGADKINDAYERVLASDVRYRFVIDTATLG</sequence>
<evidence type="ECO:0000256" key="7">
    <source>
        <dbReference type="RuleBase" id="RU361277"/>
    </source>
</evidence>
<dbReference type="SUPFAM" id="SSF50129">
    <property type="entry name" value="GroES-like"/>
    <property type="match status" value="1"/>
</dbReference>
<evidence type="ECO:0000313" key="9">
    <source>
        <dbReference type="EMBL" id="NYD41111.1"/>
    </source>
</evidence>
<dbReference type="InterPro" id="IPR011032">
    <property type="entry name" value="GroES-like_sf"/>
</dbReference>
<dbReference type="GO" id="GO:0008270">
    <property type="term" value="F:zinc ion binding"/>
    <property type="evidence" value="ECO:0007669"/>
    <property type="project" value="InterPro"/>
</dbReference>
<protein>
    <recommendedName>
        <fullName evidence="5">alcohol dehydrogenase (NADP(+))</fullName>
        <ecNumber evidence="5">1.1.1.2</ecNumber>
    </recommendedName>
</protein>
<dbReference type="GO" id="GO:0008106">
    <property type="term" value="F:alcohol dehydrogenase (NADP+) activity"/>
    <property type="evidence" value="ECO:0007669"/>
    <property type="project" value="UniProtKB-EC"/>
</dbReference>
<dbReference type="InterPro" id="IPR013149">
    <property type="entry name" value="ADH-like_C"/>
</dbReference>
<keyword evidence="10" id="KW-1185">Reference proteome</keyword>
<dbReference type="Pfam" id="PF00107">
    <property type="entry name" value="ADH_zinc_N"/>
    <property type="match status" value="1"/>
</dbReference>
<dbReference type="SMART" id="SM00829">
    <property type="entry name" value="PKS_ER"/>
    <property type="match status" value="1"/>
</dbReference>
<dbReference type="PROSITE" id="PS00059">
    <property type="entry name" value="ADH_ZINC"/>
    <property type="match status" value="1"/>
</dbReference>
<proteinExistence type="inferred from homology"/>